<evidence type="ECO:0000256" key="3">
    <source>
        <dbReference type="PROSITE-ProRule" id="PRU00169"/>
    </source>
</evidence>
<keyword evidence="1 3" id="KW-0597">Phosphoprotein</keyword>
<feature type="domain" description="Response regulatory" evidence="4">
    <location>
        <begin position="266"/>
        <end position="382"/>
    </location>
</feature>
<comment type="induction">
    <text evidence="2">By nitrogen starvation.</text>
</comment>
<dbReference type="PROSITE" id="PS50110">
    <property type="entry name" value="RESPONSE_REGULATORY"/>
    <property type="match status" value="1"/>
</dbReference>
<dbReference type="SUPFAM" id="SSF52172">
    <property type="entry name" value="CheY-like"/>
    <property type="match status" value="1"/>
</dbReference>
<comment type="caution">
    <text evidence="5">The sequence shown here is derived from an EMBL/GenBank/DDBJ whole genome shotgun (WGS) entry which is preliminary data.</text>
</comment>
<gene>
    <name evidence="5" type="ORF">VB620_16655</name>
</gene>
<organism evidence="5 6">
    <name type="scientific">Nodularia harveyana UHCC-0300</name>
    <dbReference type="NCBI Taxonomy" id="2974287"/>
    <lineage>
        <taxon>Bacteria</taxon>
        <taxon>Bacillati</taxon>
        <taxon>Cyanobacteriota</taxon>
        <taxon>Cyanophyceae</taxon>
        <taxon>Nostocales</taxon>
        <taxon>Nodulariaceae</taxon>
        <taxon>Nodularia</taxon>
    </lineage>
</organism>
<comment type="subcellular location">
    <subcellularLocation>
        <location evidence="2">Cell septum</location>
    </subcellularLocation>
</comment>
<dbReference type="SMART" id="SM00448">
    <property type="entry name" value="REC"/>
    <property type="match status" value="1"/>
</dbReference>
<evidence type="ECO:0000259" key="4">
    <source>
        <dbReference type="PROSITE" id="PS50110"/>
    </source>
</evidence>
<protein>
    <recommendedName>
        <fullName evidence="2">Protein PatA</fullName>
    </recommendedName>
</protein>
<accession>A0ABU5UJ04</accession>
<name>A0ABU5UJ04_9CYAN</name>
<sequence>MSHQDLTISNSILDEFKNCSQMQYNGCLRITSIQGHHWNFLYRLGRIVWANGGIHPFRRWRRNMAQYCPQIDIEQLKLRGEDLEKNCWDYRILETLYKKHQIQREQIHTMIENTIAELLFDVAQQTNCVSVSCDRTQDIIIETPVSFTSADVFMKNMQDSWKVWSEAGLANFSPQSAPVIRKPEQLAHHVSESVYKKFVNLLNGKYTLQDLAAKFQQSVVTLTRSLSPYIVRGMIELVEIPDVPLSSTAFKKNDHSASPKTSTAPLIACIDDSPQICQTVEGIIVSQGMRCIKVQDAIQTLPILIQNKPDLIFLDLIMPIANGYEICSQLRRVSAFANTPIVILTGNNGLVDRVRSKVVGATDFMAKPVESEKIMSVVRKYLPVETQHQVKYGY</sequence>
<dbReference type="PANTHER" id="PTHR44591">
    <property type="entry name" value="STRESS RESPONSE REGULATOR PROTEIN 1"/>
    <property type="match status" value="1"/>
</dbReference>
<dbReference type="Pfam" id="PF00072">
    <property type="entry name" value="Response_reg"/>
    <property type="match status" value="1"/>
</dbReference>
<keyword evidence="2" id="KW-0364">Heterocyst</keyword>
<dbReference type="InterPro" id="IPR011006">
    <property type="entry name" value="CheY-like_superfamily"/>
</dbReference>
<dbReference type="Proteomes" id="UP001302120">
    <property type="component" value="Unassembled WGS sequence"/>
</dbReference>
<dbReference type="Gene3D" id="3.40.50.2300">
    <property type="match status" value="1"/>
</dbReference>
<comment type="function">
    <text evidence="2">Controls heterocyst pattern formation.</text>
</comment>
<evidence type="ECO:0000256" key="1">
    <source>
        <dbReference type="ARBA" id="ARBA00022553"/>
    </source>
</evidence>
<dbReference type="RefSeq" id="WP_323197277.1">
    <property type="nucleotide sequence ID" value="NZ_JAYGHG010000032.1"/>
</dbReference>
<dbReference type="EMBL" id="JAYGHG010000032">
    <property type="protein sequence ID" value="MEA5582966.1"/>
    <property type="molecule type" value="Genomic_DNA"/>
</dbReference>
<dbReference type="PANTHER" id="PTHR44591:SF23">
    <property type="entry name" value="CHEY SUBFAMILY"/>
    <property type="match status" value="1"/>
</dbReference>
<dbReference type="InterPro" id="IPR001789">
    <property type="entry name" value="Sig_transdc_resp-reg_receiver"/>
</dbReference>
<keyword evidence="2" id="KW-0902">Two-component regulatory system</keyword>
<reference evidence="5 6" key="1">
    <citation type="submission" date="2023-12" db="EMBL/GenBank/DDBJ databases">
        <title>Baltic Sea Cyanobacteria.</title>
        <authorList>
            <person name="Delbaje E."/>
            <person name="Fewer D.P."/>
            <person name="Shishido T.K."/>
        </authorList>
    </citation>
    <scope>NUCLEOTIDE SEQUENCE [LARGE SCALE GENOMIC DNA]</scope>
    <source>
        <strain evidence="5 6">UHCC-0300</strain>
    </source>
</reference>
<dbReference type="PIRSF" id="PIRSF005897">
    <property type="entry name" value="RR_PatA"/>
    <property type="match status" value="1"/>
</dbReference>
<feature type="modified residue" description="4-aspartylphosphate" evidence="3">
    <location>
        <position position="315"/>
    </location>
</feature>
<proteinExistence type="evidence at transcript level"/>
<dbReference type="InterPro" id="IPR024186">
    <property type="entry name" value="Sig_transdc_resp-reg_PatA"/>
</dbReference>
<evidence type="ECO:0000313" key="5">
    <source>
        <dbReference type="EMBL" id="MEA5582966.1"/>
    </source>
</evidence>
<dbReference type="InterPro" id="IPR050595">
    <property type="entry name" value="Bact_response_regulator"/>
</dbReference>
<evidence type="ECO:0000256" key="2">
    <source>
        <dbReference type="PIRNR" id="PIRNR005897"/>
    </source>
</evidence>
<keyword evidence="6" id="KW-1185">Reference proteome</keyword>
<evidence type="ECO:0000313" key="6">
    <source>
        <dbReference type="Proteomes" id="UP001302120"/>
    </source>
</evidence>